<keyword evidence="3" id="KW-1003">Cell membrane</keyword>
<feature type="transmembrane region" description="Helical" evidence="8">
    <location>
        <begin position="137"/>
        <end position="159"/>
    </location>
</feature>
<dbReference type="PANTHER" id="PTHR21421:SF29">
    <property type="entry name" value="GUSTATORY RECEPTOR 5A FOR TREHALOSE-RELATED"/>
    <property type="match status" value="1"/>
</dbReference>
<evidence type="ECO:0000313" key="10">
    <source>
        <dbReference type="Proteomes" id="UP001652700"/>
    </source>
</evidence>
<accession>A0ABM5L7D6</accession>
<evidence type="ECO:0008006" key="11">
    <source>
        <dbReference type="Google" id="ProtNLM"/>
    </source>
</evidence>
<name>A0ABM5L7D6_DIAVI</name>
<dbReference type="InterPro" id="IPR009318">
    <property type="entry name" value="Gustatory_rcpt"/>
</dbReference>
<feature type="transmembrane region" description="Helical" evidence="8">
    <location>
        <begin position="212"/>
        <end position="231"/>
    </location>
</feature>
<feature type="transmembrane region" description="Helical" evidence="8">
    <location>
        <begin position="25"/>
        <end position="42"/>
    </location>
</feature>
<keyword evidence="6 8" id="KW-0472">Membrane</keyword>
<feature type="transmembrane region" description="Helical" evidence="8">
    <location>
        <begin position="187"/>
        <end position="206"/>
    </location>
</feature>
<protein>
    <recommendedName>
        <fullName evidence="11">Gustatory receptor</fullName>
    </recommendedName>
</protein>
<dbReference type="Proteomes" id="UP001652700">
    <property type="component" value="Unplaced"/>
</dbReference>
<evidence type="ECO:0000256" key="1">
    <source>
        <dbReference type="ARBA" id="ARBA00004651"/>
    </source>
</evidence>
<comment type="subcellular location">
    <subcellularLocation>
        <location evidence="1">Cell membrane</location>
        <topology evidence="1">Multi-pass membrane protein</topology>
    </subcellularLocation>
</comment>
<keyword evidence="10" id="KW-1185">Reference proteome</keyword>
<evidence type="ECO:0000256" key="5">
    <source>
        <dbReference type="ARBA" id="ARBA00022989"/>
    </source>
</evidence>
<evidence type="ECO:0000256" key="3">
    <source>
        <dbReference type="ARBA" id="ARBA00022475"/>
    </source>
</evidence>
<feature type="transmembrane region" description="Helical" evidence="8">
    <location>
        <begin position="379"/>
        <end position="398"/>
    </location>
</feature>
<evidence type="ECO:0000256" key="2">
    <source>
        <dbReference type="ARBA" id="ARBA00005327"/>
    </source>
</evidence>
<feature type="transmembrane region" description="Helical" evidence="8">
    <location>
        <begin position="62"/>
        <end position="84"/>
    </location>
</feature>
<feature type="transmembrane region" description="Helical" evidence="8">
    <location>
        <begin position="96"/>
        <end position="117"/>
    </location>
</feature>
<reference evidence="9" key="1">
    <citation type="submission" date="2025-05" db="UniProtKB">
        <authorList>
            <consortium name="EnsemblMetazoa"/>
        </authorList>
    </citation>
    <scope>IDENTIFICATION</scope>
</reference>
<feature type="transmembrane region" description="Helical" evidence="8">
    <location>
        <begin position="308"/>
        <end position="327"/>
    </location>
</feature>
<dbReference type="RefSeq" id="XP_050518350.1">
    <property type="nucleotide sequence ID" value="XM_050662393.1"/>
</dbReference>
<dbReference type="GeneID" id="126892743"/>
<evidence type="ECO:0000256" key="8">
    <source>
        <dbReference type="SAM" id="Phobius"/>
    </source>
</evidence>
<keyword evidence="5 8" id="KW-1133">Transmembrane helix</keyword>
<evidence type="ECO:0000256" key="6">
    <source>
        <dbReference type="ARBA" id="ARBA00023136"/>
    </source>
</evidence>
<dbReference type="Pfam" id="PF06151">
    <property type="entry name" value="Trehalose_recp"/>
    <property type="match status" value="1"/>
</dbReference>
<evidence type="ECO:0000256" key="7">
    <source>
        <dbReference type="ARBA" id="ARBA00023170"/>
    </source>
</evidence>
<proteinExistence type="inferred from homology"/>
<sequence length="414" mass="48514">MVMMDSIHVSVNVKKQKVHPSFHHVVRWLFLIMQIFGFMPIQGVFENRLEKVYFTWKSFRTIYAYLTLVGLFFMTADQVTRFFLFKIKLADIQRLWYFFKAFFVSIYFLSLAKHWKAFLITWDQVDKDMYIFGKTKWIGGTVKSLLVIFILLFIGDYALNQIQRIEDKTDMFSSLQAWNLYQEKSRFSYIFDLVPYDFFCGVLLIFVHLQVLFAGTLLDIFIITVSLSLAGKVEVVGKRMQKISASKVVSDKVWIHIREGYNCLEILCRYVNSKVGYAIIISFIGNLGLLLIQLFNSLHVKNLYQGTYLYYAFFFLLTKIVAVCIFGSRINEENKKLLKYLYSSQNCIRNVEIDRLIAQISRDTMALSGKNFFYLRRNIVLKIAGSIVTYELVVIAFAESFLDERKVTNRTSTL</sequence>
<dbReference type="EnsemblMetazoa" id="XM_050662393.1">
    <property type="protein sequence ID" value="XP_050518350.1"/>
    <property type="gene ID" value="LOC126892743"/>
</dbReference>
<organism evidence="9 10">
    <name type="scientific">Diabrotica virgifera virgifera</name>
    <name type="common">western corn rootworm</name>
    <dbReference type="NCBI Taxonomy" id="50390"/>
    <lineage>
        <taxon>Eukaryota</taxon>
        <taxon>Metazoa</taxon>
        <taxon>Ecdysozoa</taxon>
        <taxon>Arthropoda</taxon>
        <taxon>Hexapoda</taxon>
        <taxon>Insecta</taxon>
        <taxon>Pterygota</taxon>
        <taxon>Neoptera</taxon>
        <taxon>Endopterygota</taxon>
        <taxon>Coleoptera</taxon>
        <taxon>Polyphaga</taxon>
        <taxon>Cucujiformia</taxon>
        <taxon>Chrysomeloidea</taxon>
        <taxon>Chrysomelidae</taxon>
        <taxon>Galerucinae</taxon>
        <taxon>Diabroticina</taxon>
        <taxon>Diabroticites</taxon>
        <taxon>Diabrotica</taxon>
    </lineage>
</organism>
<evidence type="ECO:0000313" key="9">
    <source>
        <dbReference type="EnsemblMetazoa" id="XP_050518350.1"/>
    </source>
</evidence>
<keyword evidence="4 8" id="KW-0812">Transmembrane</keyword>
<keyword evidence="7" id="KW-0675">Receptor</keyword>
<dbReference type="PANTHER" id="PTHR21421">
    <property type="entry name" value="GUSTATORY RECEPTOR"/>
    <property type="match status" value="1"/>
</dbReference>
<feature type="transmembrane region" description="Helical" evidence="8">
    <location>
        <begin position="275"/>
        <end position="296"/>
    </location>
</feature>
<comment type="similarity">
    <text evidence="2">Belongs to the insect chemoreceptor superfamily. Gustatory receptor (GR) family. Gr5a subfamily.</text>
</comment>
<evidence type="ECO:0000256" key="4">
    <source>
        <dbReference type="ARBA" id="ARBA00022692"/>
    </source>
</evidence>